<dbReference type="Proteomes" id="UP001208041">
    <property type="component" value="Unassembled WGS sequence"/>
</dbReference>
<keyword evidence="3" id="KW-1185">Reference proteome</keyword>
<organism evidence="2 3">
    <name type="scientific">Halocynthiibacter halioticoli</name>
    <dbReference type="NCBI Taxonomy" id="2986804"/>
    <lineage>
        <taxon>Bacteria</taxon>
        <taxon>Pseudomonadati</taxon>
        <taxon>Pseudomonadota</taxon>
        <taxon>Alphaproteobacteria</taxon>
        <taxon>Rhodobacterales</taxon>
        <taxon>Paracoccaceae</taxon>
        <taxon>Halocynthiibacter</taxon>
    </lineage>
</organism>
<dbReference type="AlphaFoldDB" id="A0AAE3J1J4"/>
<dbReference type="EMBL" id="JAOYFC010000002">
    <property type="protein sequence ID" value="MCV6824843.1"/>
    <property type="molecule type" value="Genomic_DNA"/>
</dbReference>
<dbReference type="InterPro" id="IPR014710">
    <property type="entry name" value="RmlC-like_jellyroll"/>
</dbReference>
<dbReference type="Gene3D" id="2.60.120.10">
    <property type="entry name" value="Jelly Rolls"/>
    <property type="match status" value="1"/>
</dbReference>
<dbReference type="InterPro" id="IPR013096">
    <property type="entry name" value="Cupin_2"/>
</dbReference>
<name>A0AAE3J1J4_9RHOB</name>
<evidence type="ECO:0000259" key="1">
    <source>
        <dbReference type="Pfam" id="PF07883"/>
    </source>
</evidence>
<evidence type="ECO:0000313" key="3">
    <source>
        <dbReference type="Proteomes" id="UP001208041"/>
    </source>
</evidence>
<gene>
    <name evidence="2" type="ORF">OH136_09775</name>
</gene>
<dbReference type="RefSeq" id="WP_263953694.1">
    <property type="nucleotide sequence ID" value="NZ_JAOYFC010000002.1"/>
</dbReference>
<protein>
    <submittedName>
        <fullName evidence="2">Cupin domain-containing protein</fullName>
    </submittedName>
</protein>
<accession>A0AAE3J1J4</accession>
<reference evidence="2" key="1">
    <citation type="submission" date="2022-10" db="EMBL/GenBank/DDBJ databases">
        <authorList>
            <person name="Yue Y."/>
        </authorList>
    </citation>
    <scope>NUCLEOTIDE SEQUENCE</scope>
    <source>
        <strain evidence="2">Z654</strain>
    </source>
</reference>
<proteinExistence type="predicted"/>
<dbReference type="InterPro" id="IPR011051">
    <property type="entry name" value="RmlC_Cupin_sf"/>
</dbReference>
<feature type="domain" description="Cupin type-2" evidence="1">
    <location>
        <begin position="74"/>
        <end position="126"/>
    </location>
</feature>
<dbReference type="Pfam" id="PF07883">
    <property type="entry name" value="Cupin_2"/>
    <property type="match status" value="1"/>
</dbReference>
<evidence type="ECO:0000313" key="2">
    <source>
        <dbReference type="EMBL" id="MCV6824843.1"/>
    </source>
</evidence>
<comment type="caution">
    <text evidence="2">The sequence shown here is derived from an EMBL/GenBank/DDBJ whole genome shotgun (WGS) entry which is preliminary data.</text>
</comment>
<dbReference type="SUPFAM" id="SSF51182">
    <property type="entry name" value="RmlC-like cupins"/>
    <property type="match status" value="1"/>
</dbReference>
<sequence>MSISKTAPSASDLLASWRYTGANSPAMAAGIAQIGAHGDICFALSANAIQGSDIHGCEKIDDVVAPFALRVDEVAFPIGAIAHRHTHAGAGWRYLVSGSLRIETEHGAEVMEPGMSWFEPADNPVRAVALQKSGDTRFVRCMVIPHSYVGRSTFNLCDPKDADLPRLQVTHRHFDHAF</sequence>